<keyword evidence="1" id="KW-1133">Transmembrane helix</keyword>
<organism evidence="3 4">
    <name type="scientific">Methylomarinovum tepidoasis</name>
    <dbReference type="NCBI Taxonomy" id="2840183"/>
    <lineage>
        <taxon>Bacteria</taxon>
        <taxon>Pseudomonadati</taxon>
        <taxon>Pseudomonadota</taxon>
        <taxon>Gammaproteobacteria</taxon>
        <taxon>Methylococcales</taxon>
        <taxon>Methylothermaceae</taxon>
        <taxon>Methylomarinovum</taxon>
    </lineage>
</organism>
<evidence type="ECO:0000313" key="3">
    <source>
        <dbReference type="EMBL" id="BCX89672.1"/>
    </source>
</evidence>
<feature type="domain" description="Mce/MlaD" evidence="2">
    <location>
        <begin position="38"/>
        <end position="116"/>
    </location>
</feature>
<gene>
    <name evidence="3" type="ORF">MIN45_P2045</name>
</gene>
<dbReference type="Proteomes" id="UP001321450">
    <property type="component" value="Chromosome"/>
</dbReference>
<evidence type="ECO:0000313" key="4">
    <source>
        <dbReference type="Proteomes" id="UP001321450"/>
    </source>
</evidence>
<dbReference type="KEGG" id="meiy:MIN45_P2045"/>
<protein>
    <submittedName>
        <fullName evidence="3">Phospholipid/cholesterol/gamma-HCH transport system substrate-binding protein</fullName>
    </submittedName>
</protein>
<dbReference type="Pfam" id="PF02470">
    <property type="entry name" value="MlaD"/>
    <property type="match status" value="1"/>
</dbReference>
<dbReference type="PANTHER" id="PTHR36698">
    <property type="entry name" value="BLL5892 PROTEIN"/>
    <property type="match status" value="1"/>
</dbReference>
<accession>A0AAU9CCH8</accession>
<dbReference type="AlphaFoldDB" id="A0AAU9CCH8"/>
<reference evidence="4" key="1">
    <citation type="journal article" date="2024" name="Int. J. Syst. Evol. Microbiol.">
        <title>Methylomarinovum tepidoasis sp. nov., a moderately thermophilic methanotroph of the family Methylothermaceae isolated from a deep-sea hydrothermal field.</title>
        <authorList>
            <person name="Hirayama H."/>
            <person name="Takaki Y."/>
            <person name="Abe M."/>
            <person name="Miyazaki M."/>
            <person name="Uematsu K."/>
            <person name="Matsui Y."/>
            <person name="Takai K."/>
        </authorList>
    </citation>
    <scope>NUCLEOTIDE SEQUENCE [LARGE SCALE GENOMIC DNA]</scope>
    <source>
        <strain evidence="4">IN45</strain>
    </source>
</reference>
<dbReference type="InterPro" id="IPR003399">
    <property type="entry name" value="Mce/MlaD"/>
</dbReference>
<evidence type="ECO:0000259" key="2">
    <source>
        <dbReference type="Pfam" id="PF02470"/>
    </source>
</evidence>
<feature type="transmembrane region" description="Helical" evidence="1">
    <location>
        <begin position="7"/>
        <end position="29"/>
    </location>
</feature>
<evidence type="ECO:0000256" key="1">
    <source>
        <dbReference type="SAM" id="Phobius"/>
    </source>
</evidence>
<name>A0AAU9CCH8_9GAMM</name>
<dbReference type="PANTHER" id="PTHR36698:SF2">
    <property type="entry name" value="MCE_MLAD DOMAIN-CONTAINING PROTEIN"/>
    <property type="match status" value="1"/>
</dbReference>
<keyword evidence="1" id="KW-0812">Transmembrane</keyword>
<proteinExistence type="predicted"/>
<keyword evidence="1" id="KW-0472">Membrane</keyword>
<sequence>METKVNYVLVGLFVLVLTAAAIVAGLWLASDLGVTRYRPYLAYFHESVAGLNPSAAVKYRGVDVGLVRALSLDPADPTRVQVRLDIAEGTPVRTDTYAILKFQGLTGIAFVELEGGAHGRPLASPLPDGRTAVIPTRPSPAGRLDEAVSRAAARIDELGARLAAVLDQENIQALHHILANLDEVTATLARNRGNLDRLLTETARFSRDLAAAGESLPQLSRHLNRLLTDYDRLAAQLTQAATVVTRLGRELERTSTATGRDLHQAILTLEAEIQRLSLEVGASARELRRLTRRLSQNPNALIYGPPQPPPGPGE</sequence>
<dbReference type="EMBL" id="AP024718">
    <property type="protein sequence ID" value="BCX89672.1"/>
    <property type="molecule type" value="Genomic_DNA"/>
</dbReference>
<dbReference type="RefSeq" id="WP_286292084.1">
    <property type="nucleotide sequence ID" value="NZ_AP024718.1"/>
</dbReference>
<keyword evidence="4" id="KW-1185">Reference proteome</keyword>